<dbReference type="Pfam" id="PF01408">
    <property type="entry name" value="GFO_IDH_MocA"/>
    <property type="match status" value="1"/>
</dbReference>
<accession>A0A8J4EX84</accession>
<dbReference type="EC" id="1.1.1.179" evidence="3"/>
<evidence type="ECO:0000259" key="8">
    <source>
        <dbReference type="Pfam" id="PF22725"/>
    </source>
</evidence>
<dbReference type="EMBL" id="BNCO01000009">
    <property type="protein sequence ID" value="GIL50769.1"/>
    <property type="molecule type" value="Genomic_DNA"/>
</dbReference>
<dbReference type="Pfam" id="PF22725">
    <property type="entry name" value="GFO_IDH_MocA_C3"/>
    <property type="match status" value="1"/>
</dbReference>
<feature type="domain" description="Gfo/Idh/MocA-like oxidoreductase N-terminal" evidence="7">
    <location>
        <begin position="113"/>
        <end position="153"/>
    </location>
</feature>
<keyword evidence="10" id="KW-1185">Reference proteome</keyword>
<keyword evidence="6" id="KW-0732">Signal</keyword>
<evidence type="ECO:0000256" key="1">
    <source>
        <dbReference type="ARBA" id="ARBA00010928"/>
    </source>
</evidence>
<name>A0A8J4EX84_9CHLO</name>
<feature type="signal peptide" evidence="6">
    <location>
        <begin position="1"/>
        <end position="21"/>
    </location>
</feature>
<dbReference type="GO" id="GO:0047837">
    <property type="term" value="F:D-xylose 1-dehydrogenase (NADP+) activity"/>
    <property type="evidence" value="ECO:0007669"/>
    <property type="project" value="UniProtKB-EC"/>
</dbReference>
<feature type="non-terminal residue" evidence="9">
    <location>
        <position position="1"/>
    </location>
</feature>
<proteinExistence type="inferred from homology"/>
<dbReference type="GO" id="GO:0000166">
    <property type="term" value="F:nucleotide binding"/>
    <property type="evidence" value="ECO:0007669"/>
    <property type="project" value="InterPro"/>
</dbReference>
<organism evidence="9 10">
    <name type="scientific">Volvox africanus</name>
    <dbReference type="NCBI Taxonomy" id="51714"/>
    <lineage>
        <taxon>Eukaryota</taxon>
        <taxon>Viridiplantae</taxon>
        <taxon>Chlorophyta</taxon>
        <taxon>core chlorophytes</taxon>
        <taxon>Chlorophyceae</taxon>
        <taxon>CS clade</taxon>
        <taxon>Chlamydomonadales</taxon>
        <taxon>Volvocaceae</taxon>
        <taxon>Volvox</taxon>
    </lineage>
</organism>
<dbReference type="AlphaFoldDB" id="A0A8J4EX84"/>
<comment type="caution">
    <text evidence="9">The sequence shown here is derived from an EMBL/GenBank/DDBJ whole genome shotgun (WGS) entry which is preliminary data.</text>
</comment>
<evidence type="ECO:0000313" key="10">
    <source>
        <dbReference type="Proteomes" id="UP000747399"/>
    </source>
</evidence>
<dbReference type="InterPro" id="IPR036291">
    <property type="entry name" value="NAD(P)-bd_dom_sf"/>
</dbReference>
<dbReference type="Proteomes" id="UP000747399">
    <property type="component" value="Unassembled WGS sequence"/>
</dbReference>
<sequence length="432" mass="45857">VSHSSLEVLILYCTFVQPISTIETQTVGLDCERIHNVSTSLTGYWSTATGCKLLGNWWKPQISAHSARRNAWRIAGSHLCYDLAGSSSSTSGGRCSGGTGWESCARLCQRARWTRAALKAGKHVLCEKPFTANAEEAREVQDLARSRGLVCREAFHYREHPLMEHLRALLGSPALGVSSGSPGCQEASGGVLGRLRSVDVAVLIPKWVFGGTNIRFQESLAGGAAMDAGCYCLHAIRSLVGGQPVVESAAAVMAAKSQVVDAAMSGTLQWLEGSNTGLRASFRASLQHDGPLPVSTIDVRGERGHLHCSNFIMPVFGNVVRLTTTAAASETSNAKGSGNAVSTSVNRVYGSGESTYYYQLSRFVRDVCRVKDASKDGDEGALVMASTILLDDAADSIASMHLVDEVYVAAGLTPRLPSAKAATIQPVDPAIQ</sequence>
<dbReference type="InterPro" id="IPR000683">
    <property type="entry name" value="Gfo/Idh/MocA-like_OxRdtase_N"/>
</dbReference>
<evidence type="ECO:0000256" key="2">
    <source>
        <dbReference type="ARBA" id="ARBA00023002"/>
    </source>
</evidence>
<gene>
    <name evidence="9" type="ORF">Vafri_6911</name>
</gene>
<dbReference type="PANTHER" id="PTHR22604">
    <property type="entry name" value="OXIDOREDUCTASES"/>
    <property type="match status" value="1"/>
</dbReference>
<evidence type="ECO:0000259" key="7">
    <source>
        <dbReference type="Pfam" id="PF01408"/>
    </source>
</evidence>
<feature type="domain" description="GFO/IDH/MocA-like oxidoreductase" evidence="8">
    <location>
        <begin position="190"/>
        <end position="306"/>
    </location>
</feature>
<dbReference type="InterPro" id="IPR050984">
    <property type="entry name" value="Gfo/Idh/MocA_domain"/>
</dbReference>
<comment type="catalytic activity">
    <reaction evidence="5">
        <text>D-xylose + NADP(+) = D-xylono-1,5-lactone + NADPH + H(+)</text>
        <dbReference type="Rhea" id="RHEA:22000"/>
        <dbReference type="ChEBI" id="CHEBI:15378"/>
        <dbReference type="ChEBI" id="CHEBI:15867"/>
        <dbReference type="ChEBI" id="CHEBI:53455"/>
        <dbReference type="ChEBI" id="CHEBI:57783"/>
        <dbReference type="ChEBI" id="CHEBI:58349"/>
        <dbReference type="EC" id="1.1.1.179"/>
    </reaction>
</comment>
<evidence type="ECO:0000256" key="6">
    <source>
        <dbReference type="SAM" id="SignalP"/>
    </source>
</evidence>
<evidence type="ECO:0000256" key="3">
    <source>
        <dbReference type="ARBA" id="ARBA00038984"/>
    </source>
</evidence>
<dbReference type="Gene3D" id="3.30.360.10">
    <property type="entry name" value="Dihydrodipicolinate Reductase, domain 2"/>
    <property type="match status" value="1"/>
</dbReference>
<dbReference type="SUPFAM" id="SSF51735">
    <property type="entry name" value="NAD(P)-binding Rossmann-fold domains"/>
    <property type="match status" value="1"/>
</dbReference>
<dbReference type="SUPFAM" id="SSF55347">
    <property type="entry name" value="Glyceraldehyde-3-phosphate dehydrogenase-like, C-terminal domain"/>
    <property type="match status" value="1"/>
</dbReference>
<dbReference type="InterPro" id="IPR055170">
    <property type="entry name" value="GFO_IDH_MocA-like_dom"/>
</dbReference>
<comment type="similarity">
    <text evidence="1">Belongs to the Gfo/Idh/MocA family.</text>
</comment>
<feature type="chain" id="PRO_5035152173" description="D-xylose 1-dehydrogenase (NADP(+), D-xylono-1,5-lactone-forming)" evidence="6">
    <location>
        <begin position="22"/>
        <end position="432"/>
    </location>
</feature>
<reference evidence="9" key="1">
    <citation type="journal article" date="2021" name="Proc. Natl. Acad. Sci. U.S.A.">
        <title>Three genomes in the algal genus Volvox reveal the fate of a haploid sex-determining region after a transition to homothallism.</title>
        <authorList>
            <person name="Yamamoto K."/>
            <person name="Hamaji T."/>
            <person name="Kawai-Toyooka H."/>
            <person name="Matsuzaki R."/>
            <person name="Takahashi F."/>
            <person name="Nishimura Y."/>
            <person name="Kawachi M."/>
            <person name="Noguchi H."/>
            <person name="Minakuchi Y."/>
            <person name="Umen J.G."/>
            <person name="Toyoda A."/>
            <person name="Nozaki H."/>
        </authorList>
    </citation>
    <scope>NUCLEOTIDE SEQUENCE</scope>
    <source>
        <strain evidence="9">NIES-3780</strain>
    </source>
</reference>
<evidence type="ECO:0000256" key="4">
    <source>
        <dbReference type="ARBA" id="ARBA00042988"/>
    </source>
</evidence>
<evidence type="ECO:0000313" key="9">
    <source>
        <dbReference type="EMBL" id="GIL50769.1"/>
    </source>
</evidence>
<dbReference type="Gene3D" id="3.40.50.720">
    <property type="entry name" value="NAD(P)-binding Rossmann-like Domain"/>
    <property type="match status" value="1"/>
</dbReference>
<dbReference type="PANTHER" id="PTHR22604:SF105">
    <property type="entry name" value="TRANS-1,2-DIHYDROBENZENE-1,2-DIOL DEHYDROGENASE"/>
    <property type="match status" value="1"/>
</dbReference>
<keyword evidence="2" id="KW-0560">Oxidoreductase</keyword>
<protein>
    <recommendedName>
        <fullName evidence="3">D-xylose 1-dehydrogenase (NADP(+), D-xylono-1,5-lactone-forming)</fullName>
        <ecNumber evidence="3">1.1.1.179</ecNumber>
    </recommendedName>
    <alternativeName>
        <fullName evidence="4">D-xylose-NADP dehydrogenase</fullName>
    </alternativeName>
</protein>
<evidence type="ECO:0000256" key="5">
    <source>
        <dbReference type="ARBA" id="ARBA00049233"/>
    </source>
</evidence>